<evidence type="ECO:0000313" key="4">
    <source>
        <dbReference type="EMBL" id="GAA1733770.1"/>
    </source>
</evidence>
<dbReference type="GO" id="GO:0008483">
    <property type="term" value="F:transaminase activity"/>
    <property type="evidence" value="ECO:0007669"/>
    <property type="project" value="UniProtKB-KW"/>
</dbReference>
<dbReference type="Gene3D" id="3.40.640.10">
    <property type="entry name" value="Type I PLP-dependent aspartate aminotransferase-like (Major domain)"/>
    <property type="match status" value="1"/>
</dbReference>
<reference evidence="4 5" key="1">
    <citation type="journal article" date="2019" name="Int. J. Syst. Evol. Microbiol.">
        <title>The Global Catalogue of Microorganisms (GCM) 10K type strain sequencing project: providing services to taxonomists for standard genome sequencing and annotation.</title>
        <authorList>
            <consortium name="The Broad Institute Genomics Platform"/>
            <consortium name="The Broad Institute Genome Sequencing Center for Infectious Disease"/>
            <person name="Wu L."/>
            <person name="Ma J."/>
        </authorList>
    </citation>
    <scope>NUCLEOTIDE SEQUENCE [LARGE SCALE GENOMIC DNA]</scope>
    <source>
        <strain evidence="4 5">JCM 13518</strain>
    </source>
</reference>
<organism evidence="4 5">
    <name type="scientific">Aeromicrobium alkaliterrae</name>
    <dbReference type="NCBI Taxonomy" id="302168"/>
    <lineage>
        <taxon>Bacteria</taxon>
        <taxon>Bacillati</taxon>
        <taxon>Actinomycetota</taxon>
        <taxon>Actinomycetes</taxon>
        <taxon>Propionibacteriales</taxon>
        <taxon>Nocardioidaceae</taxon>
        <taxon>Aeromicrobium</taxon>
    </lineage>
</organism>
<protein>
    <submittedName>
        <fullName evidence="4">Aspartate aminotransferase family protein</fullName>
    </submittedName>
</protein>
<dbReference type="InterPro" id="IPR015422">
    <property type="entry name" value="PyrdxlP-dep_Trfase_small"/>
</dbReference>
<dbReference type="InterPro" id="IPR015424">
    <property type="entry name" value="PyrdxlP-dep_Trfase"/>
</dbReference>
<dbReference type="InterPro" id="IPR015421">
    <property type="entry name" value="PyrdxlP-dep_Trfase_major"/>
</dbReference>
<evidence type="ECO:0000256" key="1">
    <source>
        <dbReference type="ARBA" id="ARBA00008954"/>
    </source>
</evidence>
<evidence type="ECO:0000256" key="3">
    <source>
        <dbReference type="RuleBase" id="RU003560"/>
    </source>
</evidence>
<comment type="caution">
    <text evidence="4">The sequence shown here is derived from an EMBL/GenBank/DDBJ whole genome shotgun (WGS) entry which is preliminary data.</text>
</comment>
<keyword evidence="4" id="KW-0808">Transferase</keyword>
<dbReference type="PIRSF" id="PIRSF000521">
    <property type="entry name" value="Transaminase_4ab_Lys_Orn"/>
    <property type="match status" value="1"/>
</dbReference>
<proteinExistence type="inferred from homology"/>
<dbReference type="Gene3D" id="3.90.1150.10">
    <property type="entry name" value="Aspartate Aminotransferase, domain 1"/>
    <property type="match status" value="1"/>
</dbReference>
<dbReference type="RefSeq" id="WP_344198992.1">
    <property type="nucleotide sequence ID" value="NZ_BAAAME010000002.1"/>
</dbReference>
<dbReference type="PANTHER" id="PTHR43094">
    <property type="entry name" value="AMINOTRANSFERASE"/>
    <property type="match status" value="1"/>
</dbReference>
<gene>
    <name evidence="4" type="ORF">GCM10009710_13090</name>
</gene>
<dbReference type="SUPFAM" id="SSF53383">
    <property type="entry name" value="PLP-dependent transferases"/>
    <property type="match status" value="1"/>
</dbReference>
<keyword evidence="2 3" id="KW-0663">Pyridoxal phosphate</keyword>
<keyword evidence="4" id="KW-0032">Aminotransferase</keyword>
<dbReference type="Proteomes" id="UP001501057">
    <property type="component" value="Unassembled WGS sequence"/>
</dbReference>
<accession>A0ABN2JNL6</accession>
<dbReference type="PANTHER" id="PTHR43094:SF1">
    <property type="entry name" value="AMINOTRANSFERASE CLASS-III"/>
    <property type="match status" value="1"/>
</dbReference>
<evidence type="ECO:0000256" key="2">
    <source>
        <dbReference type="ARBA" id="ARBA00022898"/>
    </source>
</evidence>
<dbReference type="InterPro" id="IPR049704">
    <property type="entry name" value="Aminotrans_3_PPA_site"/>
</dbReference>
<evidence type="ECO:0000313" key="5">
    <source>
        <dbReference type="Proteomes" id="UP001501057"/>
    </source>
</evidence>
<name>A0ABN2JNL6_9ACTN</name>
<dbReference type="PROSITE" id="PS00600">
    <property type="entry name" value="AA_TRANSFER_CLASS_3"/>
    <property type="match status" value="1"/>
</dbReference>
<dbReference type="InterPro" id="IPR005814">
    <property type="entry name" value="Aminotrans_3"/>
</dbReference>
<comment type="similarity">
    <text evidence="1 3">Belongs to the class-III pyridoxal-phosphate-dependent aminotransferase family.</text>
</comment>
<keyword evidence="5" id="KW-1185">Reference proteome</keyword>
<sequence>MTAFVGAGLHRARTTSPFVGGQGVWLHRADGTRVLDASNTGGPLGHAHPLMVEALHEAASFPVANESRDWAEREEVAAHLVDIVDAGEGWVGGVRFGLSGSEVNDIALSLAQAATGRAPLVARERAYHGLVGLSRDVTVQPQWHGGLSNLDGDVLPPQTRADVRVVAGPDGTRWSRTPADRPNGLLPGELQRAVDGAAAVIVDYTQGGRYYDPAYQDAVADAASEAGAWWIADEVVTGLGRCGRAMAFHGSSSRPDVVTLGKPLAGGASAAGAVVLSRRITDLLEDAKWQNYSTFRAHPVTVHAIGAHLAALEKEQLVERAAAAGDRLGAQLVELAKAHPSVVRVAGEGLHWTVELDGPDWKTWDSTLDTSEISDVVVGEALGHGVAISTSDEPSSLFLAPALIIENEELDMIVDALDAGLTRADERLGR</sequence>
<dbReference type="EMBL" id="BAAAME010000002">
    <property type="protein sequence ID" value="GAA1733770.1"/>
    <property type="molecule type" value="Genomic_DNA"/>
</dbReference>
<dbReference type="Pfam" id="PF00202">
    <property type="entry name" value="Aminotran_3"/>
    <property type="match status" value="1"/>
</dbReference>